<dbReference type="AlphaFoldDB" id="A0A517VLH6"/>
<proteinExistence type="predicted"/>
<evidence type="ECO:0000313" key="2">
    <source>
        <dbReference type="Proteomes" id="UP000316855"/>
    </source>
</evidence>
<evidence type="ECO:0000313" key="1">
    <source>
        <dbReference type="EMBL" id="QDT93815.1"/>
    </source>
</evidence>
<accession>A0A517VLH6</accession>
<keyword evidence="2" id="KW-1185">Reference proteome</keyword>
<sequence length="58" mass="6516">MAKEIKDSNGWKLCSLVDAVCGDNVSGYTLDFLYWAADKNEKPRMDNLFSRALSTLTI</sequence>
<reference evidence="1 2" key="1">
    <citation type="submission" date="2019-02" db="EMBL/GenBank/DDBJ databases">
        <title>Deep-cultivation of Planctomycetes and their phenomic and genomic characterization uncovers novel biology.</title>
        <authorList>
            <person name="Wiegand S."/>
            <person name="Jogler M."/>
            <person name="Boedeker C."/>
            <person name="Pinto D."/>
            <person name="Vollmers J."/>
            <person name="Rivas-Marin E."/>
            <person name="Kohn T."/>
            <person name="Peeters S.H."/>
            <person name="Heuer A."/>
            <person name="Rast P."/>
            <person name="Oberbeckmann S."/>
            <person name="Bunk B."/>
            <person name="Jeske O."/>
            <person name="Meyerdierks A."/>
            <person name="Storesund J.E."/>
            <person name="Kallscheuer N."/>
            <person name="Luecker S."/>
            <person name="Lage O.M."/>
            <person name="Pohl T."/>
            <person name="Merkel B.J."/>
            <person name="Hornburger P."/>
            <person name="Mueller R.-W."/>
            <person name="Bruemmer F."/>
            <person name="Labrenz M."/>
            <person name="Spormann A.M."/>
            <person name="Op den Camp H."/>
            <person name="Overmann J."/>
            <person name="Amann R."/>
            <person name="Jetten M.S.M."/>
            <person name="Mascher T."/>
            <person name="Medema M.H."/>
            <person name="Devos D.P."/>
            <person name="Kaster A.-K."/>
            <person name="Ovreas L."/>
            <person name="Rohde M."/>
            <person name="Galperin M.Y."/>
            <person name="Jogler C."/>
        </authorList>
    </citation>
    <scope>NUCLEOTIDE SEQUENCE [LARGE SCALE GENOMIC DNA]</scope>
    <source>
        <strain evidence="1 2">Pan161</strain>
    </source>
</reference>
<gene>
    <name evidence="1" type="ORF">Pan161_55010</name>
</gene>
<dbReference type="EMBL" id="CP036343">
    <property type="protein sequence ID" value="QDT93815.1"/>
    <property type="molecule type" value="Genomic_DNA"/>
</dbReference>
<dbReference type="RefSeq" id="WP_197995551.1">
    <property type="nucleotide sequence ID" value="NZ_CP036343.1"/>
</dbReference>
<protein>
    <submittedName>
        <fullName evidence="1">Uncharacterized protein</fullName>
    </submittedName>
</protein>
<name>A0A517VLH6_9PLAN</name>
<dbReference type="KEGG" id="gax:Pan161_55010"/>
<dbReference type="Proteomes" id="UP000316855">
    <property type="component" value="Chromosome"/>
</dbReference>
<organism evidence="1 2">
    <name type="scientific">Gimesia algae</name>
    <dbReference type="NCBI Taxonomy" id="2527971"/>
    <lineage>
        <taxon>Bacteria</taxon>
        <taxon>Pseudomonadati</taxon>
        <taxon>Planctomycetota</taxon>
        <taxon>Planctomycetia</taxon>
        <taxon>Planctomycetales</taxon>
        <taxon>Planctomycetaceae</taxon>
        <taxon>Gimesia</taxon>
    </lineage>
</organism>